<organism evidence="3 4">
    <name type="scientific">Nocardioides bizhenqiangii</name>
    <dbReference type="NCBI Taxonomy" id="3095076"/>
    <lineage>
        <taxon>Bacteria</taxon>
        <taxon>Bacillati</taxon>
        <taxon>Actinomycetota</taxon>
        <taxon>Actinomycetes</taxon>
        <taxon>Propionibacteriales</taxon>
        <taxon>Nocardioidaceae</taxon>
        <taxon>Nocardioides</taxon>
    </lineage>
</organism>
<keyword evidence="2" id="KW-1133">Transmembrane helix</keyword>
<dbReference type="Proteomes" id="UP001327225">
    <property type="component" value="Chromosome"/>
</dbReference>
<feature type="transmembrane region" description="Helical" evidence="2">
    <location>
        <begin position="223"/>
        <end position="247"/>
    </location>
</feature>
<sequence length="248" mass="26125">MPNETAFAPYGDSVANESESVPPSDWLPEPPARPASEPPARSASEPRAAGTPYVKLLVTYACVVVMGMALTWAFLSMRAVAGVGGSCGSGGAYEISTPCPDGSWLIALGIPLLLVSMFLGSGVGMSIGAPATLLPMWALLFTSLGWNFLEFGFADGVEVAFLVCGVVFWAMALPAWWAMFAALRSNLRAKLKLDPERSPTKAERKAARARVSMWAAGSLEGSLWWWLIYAVLLAGGALFGVATYAAAA</sequence>
<accession>A0ABZ0ZUE6</accession>
<feature type="transmembrane region" description="Helical" evidence="2">
    <location>
        <begin position="56"/>
        <end position="75"/>
    </location>
</feature>
<name>A0ABZ0ZUE6_9ACTN</name>
<feature type="transmembrane region" description="Helical" evidence="2">
    <location>
        <begin position="127"/>
        <end position="148"/>
    </location>
</feature>
<protein>
    <submittedName>
        <fullName evidence="3">Uncharacterized protein</fullName>
    </submittedName>
</protein>
<feature type="compositionally biased region" description="Pro residues" evidence="1">
    <location>
        <begin position="28"/>
        <end position="37"/>
    </location>
</feature>
<proteinExistence type="predicted"/>
<evidence type="ECO:0000313" key="3">
    <source>
        <dbReference type="EMBL" id="WQQ27514.1"/>
    </source>
</evidence>
<evidence type="ECO:0000256" key="1">
    <source>
        <dbReference type="SAM" id="MobiDB-lite"/>
    </source>
</evidence>
<gene>
    <name evidence="3" type="ORF">SHK19_04605</name>
</gene>
<dbReference type="EMBL" id="CP141059">
    <property type="protein sequence ID" value="WQQ27514.1"/>
    <property type="molecule type" value="Genomic_DNA"/>
</dbReference>
<evidence type="ECO:0000256" key="2">
    <source>
        <dbReference type="SAM" id="Phobius"/>
    </source>
</evidence>
<keyword evidence="2" id="KW-0812">Transmembrane</keyword>
<feature type="region of interest" description="Disordered" evidence="1">
    <location>
        <begin position="1"/>
        <end position="46"/>
    </location>
</feature>
<feature type="transmembrane region" description="Helical" evidence="2">
    <location>
        <begin position="102"/>
        <end position="120"/>
    </location>
</feature>
<keyword evidence="2" id="KW-0472">Membrane</keyword>
<evidence type="ECO:0000313" key="4">
    <source>
        <dbReference type="Proteomes" id="UP001327225"/>
    </source>
</evidence>
<dbReference type="RefSeq" id="WP_322937964.1">
    <property type="nucleotide sequence ID" value="NZ_CP141059.1"/>
</dbReference>
<feature type="transmembrane region" description="Helical" evidence="2">
    <location>
        <begin position="160"/>
        <end position="183"/>
    </location>
</feature>
<keyword evidence="4" id="KW-1185">Reference proteome</keyword>
<reference evidence="4" key="1">
    <citation type="submission" date="2023-12" db="EMBL/GenBank/DDBJ databases">
        <title>Novel species in genus Nocardioides.</title>
        <authorList>
            <person name="Zhou H."/>
        </authorList>
    </citation>
    <scope>NUCLEOTIDE SEQUENCE [LARGE SCALE GENOMIC DNA]</scope>
    <source>
        <strain evidence="4">HM61</strain>
    </source>
</reference>